<dbReference type="AlphaFoldDB" id="A0A2M7WU33"/>
<proteinExistence type="predicted"/>
<accession>A0A2M7WU33</accession>
<protein>
    <recommendedName>
        <fullName evidence="3">SHS2 domain-containing protein</fullName>
    </recommendedName>
</protein>
<dbReference type="Gene3D" id="3.30.420.40">
    <property type="match status" value="2"/>
</dbReference>
<comment type="caution">
    <text evidence="1">The sequence shown here is derived from an EMBL/GenBank/DDBJ whole genome shotgun (WGS) entry which is preliminary data.</text>
</comment>
<evidence type="ECO:0008006" key="3">
    <source>
        <dbReference type="Google" id="ProtNLM"/>
    </source>
</evidence>
<dbReference type="Proteomes" id="UP000231487">
    <property type="component" value="Unassembled WGS sequence"/>
</dbReference>
<dbReference type="EMBL" id="PFXE01000034">
    <property type="protein sequence ID" value="PJA33517.1"/>
    <property type="molecule type" value="Genomic_DNA"/>
</dbReference>
<sequence>MRLWSKNKHLSLVCEIGSGGVGAALVVMGGRKPHILYSKTSNFQPKKISDAKTFEKEVKRTLDVLLDEIVTQGLRSPEINKITRYDFSSVFCSASAPWYVAKTKFVVIEKKEPFVVTNRLIEEILDEEEKKFKKEAEENIFGHVFKEGIQMIERSVTDVSLNGYRTENPISKETVSLELSVYMSIIPRTIVFSLEDKIGKRIHVNKFHFSTFPLTLVNSIEKVFNKEDNFGIFHVGAEATDVSFVENGMFSDTLSVEIGSNSIIRAISKAFSIPFDVATSFLNIYSGGEIDSQTGKKIEEVIEKHMDEWSDVVSKVGINKTLPFNIYLVTEEKFVKIFKNILDKVVFGDNKSSNIKILPVTVSALTDLLFLNRGVKYDAPLLLSIVGAGVVLEKGRKESLQ</sequence>
<reference evidence="2" key="1">
    <citation type="submission" date="2017-09" db="EMBL/GenBank/DDBJ databases">
        <title>Depth-based differentiation of microbial function through sediment-hosted aquifers and enrichment of novel symbionts in the deep terrestrial subsurface.</title>
        <authorList>
            <person name="Probst A.J."/>
            <person name="Ladd B."/>
            <person name="Jarett J.K."/>
            <person name="Geller-Mcgrath D.E."/>
            <person name="Sieber C.M.K."/>
            <person name="Emerson J.B."/>
            <person name="Anantharaman K."/>
            <person name="Thomas B.C."/>
            <person name="Malmstrom R."/>
            <person name="Stieglmeier M."/>
            <person name="Klingl A."/>
            <person name="Woyke T."/>
            <person name="Ryan C.M."/>
            <person name="Banfield J.F."/>
        </authorList>
    </citation>
    <scope>NUCLEOTIDE SEQUENCE [LARGE SCALE GENOMIC DNA]</scope>
</reference>
<evidence type="ECO:0000313" key="1">
    <source>
        <dbReference type="EMBL" id="PJA33517.1"/>
    </source>
</evidence>
<gene>
    <name evidence="1" type="ORF">CO184_01745</name>
</gene>
<organism evidence="1 2">
    <name type="scientific">Candidatus Zambryskibacteria bacterium CG_4_9_14_3_um_filter_40_16</name>
    <dbReference type="NCBI Taxonomy" id="1975111"/>
    <lineage>
        <taxon>Bacteria</taxon>
        <taxon>Candidatus Zambryskiibacteriota</taxon>
    </lineage>
</organism>
<evidence type="ECO:0000313" key="2">
    <source>
        <dbReference type="Proteomes" id="UP000231487"/>
    </source>
</evidence>
<name>A0A2M7WU33_9BACT</name>